<accession>A0A9D4HD04</accession>
<reference evidence="1" key="2">
    <citation type="submission" date="2020-11" db="EMBL/GenBank/DDBJ databases">
        <authorList>
            <person name="McCartney M.A."/>
            <person name="Auch B."/>
            <person name="Kono T."/>
            <person name="Mallez S."/>
            <person name="Becker A."/>
            <person name="Gohl D.M."/>
            <person name="Silverstein K.A.T."/>
            <person name="Koren S."/>
            <person name="Bechman K.B."/>
            <person name="Herman A."/>
            <person name="Abrahante J.E."/>
            <person name="Garbe J."/>
        </authorList>
    </citation>
    <scope>NUCLEOTIDE SEQUENCE</scope>
    <source>
        <strain evidence="1">Duluth1</strain>
        <tissue evidence="1">Whole animal</tissue>
    </source>
</reference>
<dbReference type="Proteomes" id="UP000828390">
    <property type="component" value="Unassembled WGS sequence"/>
</dbReference>
<reference evidence="1" key="1">
    <citation type="journal article" date="2019" name="bioRxiv">
        <title>The Genome of the Zebra Mussel, Dreissena polymorpha: A Resource for Invasive Species Research.</title>
        <authorList>
            <person name="McCartney M.A."/>
            <person name="Auch B."/>
            <person name="Kono T."/>
            <person name="Mallez S."/>
            <person name="Zhang Y."/>
            <person name="Obille A."/>
            <person name="Becker A."/>
            <person name="Abrahante J.E."/>
            <person name="Garbe J."/>
            <person name="Badalamenti J.P."/>
            <person name="Herman A."/>
            <person name="Mangelson H."/>
            <person name="Liachko I."/>
            <person name="Sullivan S."/>
            <person name="Sone E.D."/>
            <person name="Koren S."/>
            <person name="Silverstein K.A.T."/>
            <person name="Beckman K.B."/>
            <person name="Gohl D.M."/>
        </authorList>
    </citation>
    <scope>NUCLEOTIDE SEQUENCE</scope>
    <source>
        <strain evidence="1">Duluth1</strain>
        <tissue evidence="1">Whole animal</tissue>
    </source>
</reference>
<keyword evidence="2" id="KW-1185">Reference proteome</keyword>
<evidence type="ECO:0000313" key="1">
    <source>
        <dbReference type="EMBL" id="KAH3715340.1"/>
    </source>
</evidence>
<organism evidence="1 2">
    <name type="scientific">Dreissena polymorpha</name>
    <name type="common">Zebra mussel</name>
    <name type="synonym">Mytilus polymorpha</name>
    <dbReference type="NCBI Taxonomy" id="45954"/>
    <lineage>
        <taxon>Eukaryota</taxon>
        <taxon>Metazoa</taxon>
        <taxon>Spiralia</taxon>
        <taxon>Lophotrochozoa</taxon>
        <taxon>Mollusca</taxon>
        <taxon>Bivalvia</taxon>
        <taxon>Autobranchia</taxon>
        <taxon>Heteroconchia</taxon>
        <taxon>Euheterodonta</taxon>
        <taxon>Imparidentia</taxon>
        <taxon>Neoheterodontei</taxon>
        <taxon>Myida</taxon>
        <taxon>Dreissenoidea</taxon>
        <taxon>Dreissenidae</taxon>
        <taxon>Dreissena</taxon>
    </lineage>
</organism>
<dbReference type="InterPro" id="IPR009030">
    <property type="entry name" value="Growth_fac_rcpt_cys_sf"/>
</dbReference>
<dbReference type="AlphaFoldDB" id="A0A9D4HD04"/>
<gene>
    <name evidence="1" type="ORF">DPMN_058047</name>
</gene>
<proteinExistence type="predicted"/>
<dbReference type="SUPFAM" id="SSF57184">
    <property type="entry name" value="Growth factor receptor domain"/>
    <property type="match status" value="1"/>
</dbReference>
<dbReference type="EMBL" id="JAIWYP010000013">
    <property type="protein sequence ID" value="KAH3715340.1"/>
    <property type="molecule type" value="Genomic_DNA"/>
</dbReference>
<comment type="caution">
    <text evidence="1">The sequence shown here is derived from an EMBL/GenBank/DDBJ whole genome shotgun (WGS) entry which is preliminary data.</text>
</comment>
<evidence type="ECO:0000313" key="2">
    <source>
        <dbReference type="Proteomes" id="UP000828390"/>
    </source>
</evidence>
<sequence length="66" mass="7176">MCERCIDSYYPSSKDCLQCNSFNCRTCDTAGVCTSCKTGFYSAICYNPCGSGSINGRCDFHAGQCQ</sequence>
<name>A0A9D4HD04_DREPO</name>
<protein>
    <submittedName>
        <fullName evidence="1">Uncharacterized protein</fullName>
    </submittedName>
</protein>
<dbReference type="Gene3D" id="2.10.220.10">
    <property type="entry name" value="Hormone Receptor, Insulin-like Growth Factor Receptor 1, Chain A, domain 2"/>
    <property type="match status" value="1"/>
</dbReference>